<dbReference type="Gene3D" id="1.25.10.10">
    <property type="entry name" value="Leucine-rich Repeat Variant"/>
    <property type="match status" value="1"/>
</dbReference>
<organism evidence="1 2">
    <name type="scientific">Schistosoma margrebowiei</name>
    <dbReference type="NCBI Taxonomy" id="48269"/>
    <lineage>
        <taxon>Eukaryota</taxon>
        <taxon>Metazoa</taxon>
        <taxon>Spiralia</taxon>
        <taxon>Lophotrochozoa</taxon>
        <taxon>Platyhelminthes</taxon>
        <taxon>Trematoda</taxon>
        <taxon>Digenea</taxon>
        <taxon>Strigeidida</taxon>
        <taxon>Schistosomatoidea</taxon>
        <taxon>Schistosomatidae</taxon>
        <taxon>Schistosoma</taxon>
    </lineage>
</organism>
<dbReference type="EMBL" id="UZAI01020529">
    <property type="protein sequence ID" value="VDP51976.1"/>
    <property type="molecule type" value="Genomic_DNA"/>
</dbReference>
<keyword evidence="2" id="KW-1185">Reference proteome</keyword>
<sequence>MEAAHLCLIAYKSKSSSAIMGYESPDRCCCLDVVVGLAYRDEATELYWLEQPFLKVLPCQTGRLKSGKTKSNKPKVRRRSRTADCTEVWQKNSDVQVVALQNGVVDQLHSFLKASMDEQDSLQFTTLLSGGVSTLSALLRNSPIAQKQFFSTSVMSPSGFELLAQLSRLNASNGIRGLRVRILTLLTDLYSERLDTQTAFGEDPTKTKMDVWNIYASIPFEENFLMYGFCETLHISLLQDVQRGIGHNDLSAPVNHDIREKVIAACLKFFNVCDWKSLNFLNKQHILSLLDSIIHEYKLRSESETDDIDSYFSDMLLKAQKFRNMLEPYKSPKTDL</sequence>
<dbReference type="InterPro" id="IPR011989">
    <property type="entry name" value="ARM-like"/>
</dbReference>
<gene>
    <name evidence="1" type="ORF">SMRZ_LOCUS24600</name>
</gene>
<dbReference type="PANTHER" id="PTHR19316">
    <property type="entry name" value="PROTEIN FOLDING REGULATOR"/>
    <property type="match status" value="1"/>
</dbReference>
<proteinExistence type="predicted"/>
<protein>
    <submittedName>
        <fullName evidence="1">Uncharacterized protein</fullName>
    </submittedName>
</protein>
<dbReference type="PANTHER" id="PTHR19316:SF18">
    <property type="entry name" value="HSP70-BINDING PROTEIN 1"/>
    <property type="match status" value="1"/>
</dbReference>
<dbReference type="AlphaFoldDB" id="A0A183N8H5"/>
<dbReference type="InterPro" id="IPR050693">
    <property type="entry name" value="Hsp70_NEF-Inhibitors"/>
</dbReference>
<dbReference type="GO" id="GO:0005783">
    <property type="term" value="C:endoplasmic reticulum"/>
    <property type="evidence" value="ECO:0007669"/>
    <property type="project" value="TreeGrafter"/>
</dbReference>
<dbReference type="GO" id="GO:0000774">
    <property type="term" value="F:adenyl-nucleotide exchange factor activity"/>
    <property type="evidence" value="ECO:0007669"/>
    <property type="project" value="TreeGrafter"/>
</dbReference>
<reference evidence="1 2" key="1">
    <citation type="submission" date="2018-11" db="EMBL/GenBank/DDBJ databases">
        <authorList>
            <consortium name="Pathogen Informatics"/>
        </authorList>
    </citation>
    <scope>NUCLEOTIDE SEQUENCE [LARGE SCALE GENOMIC DNA]</scope>
    <source>
        <strain evidence="1 2">Zambia</strain>
    </source>
</reference>
<accession>A0A183N8H5</accession>
<dbReference type="Proteomes" id="UP000277204">
    <property type="component" value="Unassembled WGS sequence"/>
</dbReference>
<evidence type="ECO:0000313" key="1">
    <source>
        <dbReference type="EMBL" id="VDP51976.1"/>
    </source>
</evidence>
<dbReference type="STRING" id="48269.A0A183N8H5"/>
<evidence type="ECO:0000313" key="2">
    <source>
        <dbReference type="Proteomes" id="UP000277204"/>
    </source>
</evidence>
<name>A0A183N8H5_9TREM</name>